<dbReference type="InterPro" id="IPR001680">
    <property type="entry name" value="WD40_rpt"/>
</dbReference>
<feature type="domain" description="Peptidase C14 caspase" evidence="4">
    <location>
        <begin position="724"/>
        <end position="948"/>
    </location>
</feature>
<sequence>MSNLRCLMKRACYLSVMIFVLFYNWVYAGEPPSEPILRIETEMHTAMIGRISIDRDERFLVTGSDDKTIRLWELRTGKLLKTLRPPIDEGNEGKIYAVAISPDGRYIAGGGSTGYEWDKTESIYIFDRERGALIKRIDGLPEVILHLSFSKDGRFLIAGLGGNNGIRIYSTKDYSLIKEDKDYGDSVNGFDLSSDRRLVVSSLDGYIRLYDKEFNLIKKEKAPGGKRPYHISFSPDGSKIAVGYEDTPDVDIISGYDLKSLYKADTSGFSKCDFGSVTWSYDGMFLYAGGRCQKLFDGKPKDIIRRWGNGGKGGFIDIPVAENTIMHILPLKGNGVAFASGEPSFGIVDGVGRISLYKGNAIADLRDQWEKFLLSYDGSTVRFGYEVLGNSPAVFDAEKRELKIGEKTSLRLLPPIFKTEGINVTDWKSNYNPRLNGKPIKLEQYEISRSLAISPDGKRFVLGTGWLLRCFDKDGNELWNVPAPGTVWDVNISGNGRVVVAGLADGTIRWFRMEDGKELLALFPHKDKRRWVLWTPKGYYDASPGGEELIGWHINNGKDSSADFYPVGRFRDRFYRPDIIAKLFTTYDEERAIALANEESGRKRVETSIKDILPPVITILSPADGTSISKKELTVRYSLRNPSGEPVTAIKVLIDGRPVSGQRGLIIKPKGEEVGKLNITVPERDFELSLIAENKYSASVPATVRLFWRGKKEEFIVKPKLYILAIGISRYKDEHLRLQFAHKDAEDFVKTMKKQKGKLYEDVVVKLLTDERATKDEILDGLDWLQKETTHKDLAMLFIAGHGINDTAGIYYFLPQNADIEKLKRTAIAFSDIKNTVSSLAGKVVMFADTCHSGNVMGKRAVTDITGVINELASAENGVVVFASSTGRQYSLEDPEWRNGAFTKAVVEGIQGKADLLGKGKITVNMLDAFIAERVKELTKGRQTPVTTKPVTVPDFPVAVRK</sequence>
<dbReference type="SUPFAM" id="SSF50978">
    <property type="entry name" value="WD40 repeat-like"/>
    <property type="match status" value="1"/>
</dbReference>
<dbReference type="Proteomes" id="UP000516360">
    <property type="component" value="Chromosome"/>
</dbReference>
<accession>A0A7G1GZV5</accession>
<dbReference type="InterPro" id="IPR015943">
    <property type="entry name" value="WD40/YVTN_repeat-like_dom_sf"/>
</dbReference>
<name>A0A7G1GZV5_9BACT</name>
<reference evidence="5 6" key="1">
    <citation type="submission" date="2020-03" db="EMBL/GenBank/DDBJ databases">
        <title>Complete genome sequences of two sulfur-disproportionating bacterial strains T55J and Mzg5.</title>
        <authorList>
            <person name="Umezawa K."/>
            <person name="Kojima H."/>
            <person name="Kato Y."/>
            <person name="Fukui M."/>
        </authorList>
    </citation>
    <scope>NUCLEOTIDE SEQUENCE [LARGE SCALE GENOMIC DNA]</scope>
    <source>
        <strain evidence="5 6">T55J</strain>
    </source>
</reference>
<dbReference type="InterPro" id="IPR029030">
    <property type="entry name" value="Caspase-like_dom_sf"/>
</dbReference>
<protein>
    <recommendedName>
        <fullName evidence="4">Peptidase C14 caspase domain-containing protein</fullName>
    </recommendedName>
</protein>
<keyword evidence="2" id="KW-0677">Repeat</keyword>
<dbReference type="GO" id="GO:0004197">
    <property type="term" value="F:cysteine-type endopeptidase activity"/>
    <property type="evidence" value="ECO:0007669"/>
    <property type="project" value="InterPro"/>
</dbReference>
<evidence type="ECO:0000313" key="5">
    <source>
        <dbReference type="EMBL" id="BCB96030.1"/>
    </source>
</evidence>
<keyword evidence="6" id="KW-1185">Reference proteome</keyword>
<dbReference type="KEGG" id="dtp:JZK55_09520"/>
<dbReference type="PROSITE" id="PS50294">
    <property type="entry name" value="WD_REPEATS_REGION"/>
    <property type="match status" value="1"/>
</dbReference>
<organism evidence="5 6">
    <name type="scientific">Dissulfurispira thermophila</name>
    <dbReference type="NCBI Taxonomy" id="2715679"/>
    <lineage>
        <taxon>Bacteria</taxon>
        <taxon>Pseudomonadati</taxon>
        <taxon>Nitrospirota</taxon>
        <taxon>Thermodesulfovibrionia</taxon>
        <taxon>Thermodesulfovibrionales</taxon>
        <taxon>Dissulfurispiraceae</taxon>
        <taxon>Dissulfurispira</taxon>
    </lineage>
</organism>
<dbReference type="InterPro" id="IPR036322">
    <property type="entry name" value="WD40_repeat_dom_sf"/>
</dbReference>
<feature type="repeat" description="WD" evidence="3">
    <location>
        <begin position="41"/>
        <end position="82"/>
    </location>
</feature>
<gene>
    <name evidence="5" type="ORF">JZK55_09520</name>
</gene>
<dbReference type="InterPro" id="IPR019775">
    <property type="entry name" value="WD40_repeat_CS"/>
</dbReference>
<proteinExistence type="predicted"/>
<dbReference type="SUPFAM" id="SSF52129">
    <property type="entry name" value="Caspase-like"/>
    <property type="match status" value="1"/>
</dbReference>
<dbReference type="Gene3D" id="2.130.10.10">
    <property type="entry name" value="YVTN repeat-like/Quinoprotein amine dehydrogenase"/>
    <property type="match status" value="2"/>
</dbReference>
<keyword evidence="1 3" id="KW-0853">WD repeat</keyword>
<dbReference type="GO" id="GO:0006508">
    <property type="term" value="P:proteolysis"/>
    <property type="evidence" value="ECO:0007669"/>
    <property type="project" value="InterPro"/>
</dbReference>
<dbReference type="EMBL" id="AP022873">
    <property type="protein sequence ID" value="BCB96030.1"/>
    <property type="molecule type" value="Genomic_DNA"/>
</dbReference>
<dbReference type="PROSITE" id="PS50082">
    <property type="entry name" value="WD_REPEATS_2"/>
    <property type="match status" value="1"/>
</dbReference>
<evidence type="ECO:0000256" key="1">
    <source>
        <dbReference type="ARBA" id="ARBA00022574"/>
    </source>
</evidence>
<evidence type="ECO:0000313" key="6">
    <source>
        <dbReference type="Proteomes" id="UP000516360"/>
    </source>
</evidence>
<dbReference type="SMART" id="SM00320">
    <property type="entry name" value="WD40"/>
    <property type="match status" value="5"/>
</dbReference>
<evidence type="ECO:0000256" key="3">
    <source>
        <dbReference type="PROSITE-ProRule" id="PRU00221"/>
    </source>
</evidence>
<dbReference type="Gene3D" id="3.40.50.1460">
    <property type="match status" value="1"/>
</dbReference>
<dbReference type="InterPro" id="IPR011044">
    <property type="entry name" value="Quino_amine_DH_bsu"/>
</dbReference>
<dbReference type="PANTHER" id="PTHR19879:SF9">
    <property type="entry name" value="TRANSCRIPTION INITIATION FACTOR TFIID SUBUNIT 5"/>
    <property type="match status" value="1"/>
</dbReference>
<dbReference type="RefSeq" id="WP_203473482.1">
    <property type="nucleotide sequence ID" value="NZ_AP022873.1"/>
</dbReference>
<dbReference type="AlphaFoldDB" id="A0A7G1GZV5"/>
<dbReference type="PANTHER" id="PTHR19879">
    <property type="entry name" value="TRANSCRIPTION INITIATION FACTOR TFIID"/>
    <property type="match status" value="1"/>
</dbReference>
<evidence type="ECO:0000259" key="4">
    <source>
        <dbReference type="Pfam" id="PF00656"/>
    </source>
</evidence>
<dbReference type="Pfam" id="PF00656">
    <property type="entry name" value="Peptidase_C14"/>
    <property type="match status" value="1"/>
</dbReference>
<dbReference type="SUPFAM" id="SSF50969">
    <property type="entry name" value="YVTN repeat-like/Quinoprotein amine dehydrogenase"/>
    <property type="match status" value="1"/>
</dbReference>
<evidence type="ECO:0000256" key="2">
    <source>
        <dbReference type="ARBA" id="ARBA00022737"/>
    </source>
</evidence>
<dbReference type="Pfam" id="PF00400">
    <property type="entry name" value="WD40"/>
    <property type="match status" value="4"/>
</dbReference>
<dbReference type="InterPro" id="IPR011600">
    <property type="entry name" value="Pept_C14_caspase"/>
</dbReference>
<dbReference type="PROSITE" id="PS00678">
    <property type="entry name" value="WD_REPEATS_1"/>
    <property type="match status" value="1"/>
</dbReference>